<evidence type="ECO:0000313" key="2">
    <source>
        <dbReference type="EnsemblMetazoa" id="PPAI005565-PA"/>
    </source>
</evidence>
<protein>
    <submittedName>
        <fullName evidence="2">Uncharacterized protein</fullName>
    </submittedName>
</protein>
<dbReference type="PANTHER" id="PTHR45080:SF2">
    <property type="entry name" value="IP11255P"/>
    <property type="match status" value="1"/>
</dbReference>
<proteinExistence type="predicted"/>
<dbReference type="AlphaFoldDB" id="A0A1B0DCM6"/>
<dbReference type="Gene3D" id="2.60.40.10">
    <property type="entry name" value="Immunoglobulins"/>
    <property type="match status" value="1"/>
</dbReference>
<dbReference type="InterPro" id="IPR013783">
    <property type="entry name" value="Ig-like_fold"/>
</dbReference>
<dbReference type="InterPro" id="IPR036179">
    <property type="entry name" value="Ig-like_dom_sf"/>
</dbReference>
<dbReference type="GO" id="GO:0005886">
    <property type="term" value="C:plasma membrane"/>
    <property type="evidence" value="ECO:0007669"/>
    <property type="project" value="TreeGrafter"/>
</dbReference>
<dbReference type="GO" id="GO:0043025">
    <property type="term" value="C:neuronal cell body"/>
    <property type="evidence" value="ECO:0007669"/>
    <property type="project" value="TreeGrafter"/>
</dbReference>
<keyword evidence="3" id="KW-1185">Reference proteome</keyword>
<dbReference type="Pfam" id="PF13927">
    <property type="entry name" value="Ig_3"/>
    <property type="match status" value="1"/>
</dbReference>
<dbReference type="GO" id="GO:0007156">
    <property type="term" value="P:homophilic cell adhesion via plasma membrane adhesion molecules"/>
    <property type="evidence" value="ECO:0007669"/>
    <property type="project" value="TreeGrafter"/>
</dbReference>
<dbReference type="GO" id="GO:0008046">
    <property type="term" value="F:axon guidance receptor activity"/>
    <property type="evidence" value="ECO:0007669"/>
    <property type="project" value="TreeGrafter"/>
</dbReference>
<dbReference type="VEuPathDB" id="VectorBase:PPAPM1_008944"/>
<dbReference type="SUPFAM" id="SSF48726">
    <property type="entry name" value="Immunoglobulin"/>
    <property type="match status" value="1"/>
</dbReference>
<dbReference type="VEuPathDB" id="VectorBase:PPAI005565"/>
<dbReference type="InterPro" id="IPR003599">
    <property type="entry name" value="Ig_sub"/>
</dbReference>
<evidence type="ECO:0000256" key="1">
    <source>
        <dbReference type="ARBA" id="ARBA00023319"/>
    </source>
</evidence>
<dbReference type="Proteomes" id="UP000092462">
    <property type="component" value="Unassembled WGS sequence"/>
</dbReference>
<dbReference type="FunFam" id="2.60.40.10:FF:000877">
    <property type="entry name" value="CLUMA_CG002357, isoform A"/>
    <property type="match status" value="1"/>
</dbReference>
<evidence type="ECO:0000313" key="3">
    <source>
        <dbReference type="Proteomes" id="UP000092462"/>
    </source>
</evidence>
<reference evidence="2" key="1">
    <citation type="submission" date="2022-08" db="UniProtKB">
        <authorList>
            <consortium name="EnsemblMetazoa"/>
        </authorList>
    </citation>
    <scope>IDENTIFICATION</scope>
    <source>
        <strain evidence="2">Israel</strain>
    </source>
</reference>
<dbReference type="EnsemblMetazoa" id="PPAI005565-RA">
    <property type="protein sequence ID" value="PPAI005565-PA"/>
    <property type="gene ID" value="PPAI005565"/>
</dbReference>
<dbReference type="InterPro" id="IPR003598">
    <property type="entry name" value="Ig_sub2"/>
</dbReference>
<dbReference type="GO" id="GO:0030424">
    <property type="term" value="C:axon"/>
    <property type="evidence" value="ECO:0007669"/>
    <property type="project" value="TreeGrafter"/>
</dbReference>
<dbReference type="InterPro" id="IPR050958">
    <property type="entry name" value="Cell_Adh-Cytoskel_Orgn"/>
</dbReference>
<sequence length="171" mass="19176">MIVGCVFSTAPPEITVEKSWVHASEGHDVELCCTVHGDTSSEMQWFQNSFLLDPTERRTMHSVGEQYLLTIRNFQTSDFGNYSCVADNALGRTKKYIEVSGRPGPATFLSPVYSGYLDNYNLTWNVENLGEEPRVNYLIPSVSVLGLDNRLVDGISLQVLDGMRHDKVVRL</sequence>
<dbReference type="InterPro" id="IPR007110">
    <property type="entry name" value="Ig-like_dom"/>
</dbReference>
<organism evidence="2 3">
    <name type="scientific">Phlebotomus papatasi</name>
    <name type="common">Sandfly</name>
    <dbReference type="NCBI Taxonomy" id="29031"/>
    <lineage>
        <taxon>Eukaryota</taxon>
        <taxon>Metazoa</taxon>
        <taxon>Ecdysozoa</taxon>
        <taxon>Arthropoda</taxon>
        <taxon>Hexapoda</taxon>
        <taxon>Insecta</taxon>
        <taxon>Pterygota</taxon>
        <taxon>Neoptera</taxon>
        <taxon>Endopterygota</taxon>
        <taxon>Diptera</taxon>
        <taxon>Nematocera</taxon>
        <taxon>Psychodoidea</taxon>
        <taxon>Psychodidae</taxon>
        <taxon>Phlebotomus</taxon>
        <taxon>Phlebotomus</taxon>
    </lineage>
</organism>
<dbReference type="CDD" id="cd00096">
    <property type="entry name" value="Ig"/>
    <property type="match status" value="1"/>
</dbReference>
<keyword evidence="1" id="KW-0393">Immunoglobulin domain</keyword>
<dbReference type="EMBL" id="AJVK01030988">
    <property type="status" value="NOT_ANNOTATED_CDS"/>
    <property type="molecule type" value="Genomic_DNA"/>
</dbReference>
<dbReference type="SMART" id="SM00408">
    <property type="entry name" value="IGc2"/>
    <property type="match status" value="1"/>
</dbReference>
<dbReference type="SMART" id="SM00409">
    <property type="entry name" value="IG"/>
    <property type="match status" value="1"/>
</dbReference>
<dbReference type="PANTHER" id="PTHR45080">
    <property type="entry name" value="CONTACTIN 5"/>
    <property type="match status" value="1"/>
</dbReference>
<dbReference type="PROSITE" id="PS50835">
    <property type="entry name" value="IG_LIKE"/>
    <property type="match status" value="1"/>
</dbReference>
<name>A0A1B0DCM6_PHLPP</name>
<dbReference type="GO" id="GO:0050808">
    <property type="term" value="P:synapse organization"/>
    <property type="evidence" value="ECO:0007669"/>
    <property type="project" value="TreeGrafter"/>
</dbReference>
<accession>A0A1B0DCM6</accession>